<name>A0A6P6F9H7_BOMIM</name>
<protein>
    <submittedName>
        <fullName evidence="3">Uncharacterized protein LOC112212450</fullName>
    </submittedName>
</protein>
<evidence type="ECO:0000313" key="2">
    <source>
        <dbReference type="Proteomes" id="UP000515180"/>
    </source>
</evidence>
<organism evidence="2 3">
    <name type="scientific">Bombus impatiens</name>
    <name type="common">Bumblebee</name>
    <dbReference type="NCBI Taxonomy" id="132113"/>
    <lineage>
        <taxon>Eukaryota</taxon>
        <taxon>Metazoa</taxon>
        <taxon>Ecdysozoa</taxon>
        <taxon>Arthropoda</taxon>
        <taxon>Hexapoda</taxon>
        <taxon>Insecta</taxon>
        <taxon>Pterygota</taxon>
        <taxon>Neoptera</taxon>
        <taxon>Endopterygota</taxon>
        <taxon>Hymenoptera</taxon>
        <taxon>Apocrita</taxon>
        <taxon>Aculeata</taxon>
        <taxon>Apoidea</taxon>
        <taxon>Anthophila</taxon>
        <taxon>Apidae</taxon>
        <taxon>Bombus</taxon>
        <taxon>Pyrobombus</taxon>
    </lineage>
</organism>
<proteinExistence type="predicted"/>
<evidence type="ECO:0000256" key="1">
    <source>
        <dbReference type="SAM" id="Coils"/>
    </source>
</evidence>
<feature type="coiled-coil region" evidence="1">
    <location>
        <begin position="42"/>
        <end position="69"/>
    </location>
</feature>
<dbReference type="OrthoDB" id="7701561at2759"/>
<dbReference type="Proteomes" id="UP000515180">
    <property type="component" value="Unplaced"/>
</dbReference>
<accession>A0A6P6F9H7</accession>
<keyword evidence="2" id="KW-1185">Reference proteome</keyword>
<sequence length="141" mass="16129">MATGNELAVLRRRRGHCTGHFTRLSKKLDEIEQSDCPQESGLIQIKNRLETHETEFRAIQNEIISIDEEETTRGFEIADEYEKLELRVINQLNNIRLATSSKSTNGESAAGRESAPLKLPEIRIPTFDGILENWHSFYDSL</sequence>
<gene>
    <name evidence="3" type="primary">LOC112212450</name>
</gene>
<dbReference type="KEGG" id="bim:112212450"/>
<dbReference type="AlphaFoldDB" id="A0A6P6F9H7"/>
<reference evidence="3" key="1">
    <citation type="submission" date="2025-08" db="UniProtKB">
        <authorList>
            <consortium name="RefSeq"/>
        </authorList>
    </citation>
    <scope>IDENTIFICATION</scope>
</reference>
<dbReference type="GeneID" id="112212450"/>
<dbReference type="RefSeq" id="XP_024221801.1">
    <property type="nucleotide sequence ID" value="XM_024366033.2"/>
</dbReference>
<evidence type="ECO:0000313" key="3">
    <source>
        <dbReference type="RefSeq" id="XP_024221801.1"/>
    </source>
</evidence>
<keyword evidence="1" id="KW-0175">Coiled coil</keyword>